<feature type="transmembrane region" description="Helical" evidence="1">
    <location>
        <begin position="14"/>
        <end position="34"/>
    </location>
</feature>
<sequence>MKLFAGIVFMSLQYVKWLLPFLFLGRILAHFMVYREWNQVIVKGTAFLIAIALVVGMPLGLLELIYPEDIKAFEKSLADKEE</sequence>
<comment type="caution">
    <text evidence="2">The sequence shown here is derived from an EMBL/GenBank/DDBJ whole genome shotgun (WGS) entry which is preliminary data.</text>
</comment>
<keyword evidence="3" id="KW-1185">Reference proteome</keyword>
<protein>
    <submittedName>
        <fullName evidence="2">Uncharacterized protein</fullName>
    </submittedName>
</protein>
<dbReference type="Proteomes" id="UP001157946">
    <property type="component" value="Unassembled WGS sequence"/>
</dbReference>
<name>A0AA45WPF7_9BACL</name>
<dbReference type="AlphaFoldDB" id="A0AA45WPF7"/>
<keyword evidence="1" id="KW-0472">Membrane</keyword>
<evidence type="ECO:0000256" key="1">
    <source>
        <dbReference type="SAM" id="Phobius"/>
    </source>
</evidence>
<organism evidence="2 3">
    <name type="scientific">Laceyella tengchongensis</name>
    <dbReference type="NCBI Taxonomy" id="574699"/>
    <lineage>
        <taxon>Bacteria</taxon>
        <taxon>Bacillati</taxon>
        <taxon>Bacillota</taxon>
        <taxon>Bacilli</taxon>
        <taxon>Bacillales</taxon>
        <taxon>Thermoactinomycetaceae</taxon>
        <taxon>Laceyella</taxon>
    </lineage>
</organism>
<feature type="transmembrane region" description="Helical" evidence="1">
    <location>
        <begin position="46"/>
        <end position="66"/>
    </location>
</feature>
<dbReference type="EMBL" id="FXTU01000003">
    <property type="protein sequence ID" value="SMP21047.1"/>
    <property type="molecule type" value="Genomic_DNA"/>
</dbReference>
<keyword evidence="1" id="KW-0812">Transmembrane</keyword>
<keyword evidence="1" id="KW-1133">Transmembrane helix</keyword>
<evidence type="ECO:0000313" key="3">
    <source>
        <dbReference type="Proteomes" id="UP001157946"/>
    </source>
</evidence>
<accession>A0AA45WPF7</accession>
<dbReference type="RefSeq" id="WP_284724305.1">
    <property type="nucleotide sequence ID" value="NZ_FXTU01000003.1"/>
</dbReference>
<evidence type="ECO:0000313" key="2">
    <source>
        <dbReference type="EMBL" id="SMP21047.1"/>
    </source>
</evidence>
<gene>
    <name evidence="2" type="ORF">SAMN06265361_103470</name>
</gene>
<reference evidence="2" key="1">
    <citation type="submission" date="2017-05" db="EMBL/GenBank/DDBJ databases">
        <authorList>
            <person name="Varghese N."/>
            <person name="Submissions S."/>
        </authorList>
    </citation>
    <scope>NUCLEOTIDE SEQUENCE</scope>
    <source>
        <strain evidence="2">DSM 45262</strain>
    </source>
</reference>
<proteinExistence type="predicted"/>